<dbReference type="FunFam" id="3.40.50.300:FF:000001">
    <property type="entry name" value="ATP-dependent zinc metalloprotease FtsH"/>
    <property type="match status" value="1"/>
</dbReference>
<dbReference type="InterPro" id="IPR005936">
    <property type="entry name" value="FtsH"/>
</dbReference>
<evidence type="ECO:0000256" key="10">
    <source>
        <dbReference type="ARBA" id="ARBA00022840"/>
    </source>
</evidence>
<evidence type="ECO:0000256" key="6">
    <source>
        <dbReference type="ARBA" id="ARBA00022723"/>
    </source>
</evidence>
<sequence>MANRWVRGVLTVIFALLLISTLWELTSSPGTQVVTEPYSRLLTMAKAGQIARADLNPATDVVTAVTTTGKRFQTTYATEGTAYVANTLTADHVTVTIERPATTSFWLSLVSNLLPVFIIVFMFYFFFTQTQGGGGRVMQFGKSRARLHNPDERRRVTFDDVAGVEEEKQELAEVVDFLRYPKKYLELGAKIPKGILLSGAPGTGKTLLARAVAGEAGVPFFSDSGSDFVEMFVGVGASRVRDLFDQAKKNAPCIIFIDEIDAVGRMRGAGYGGGHDEREQTLNQLLVEMDGFGPNEGIIVIAATNRPDVLDPALLRPGRFDRQIVVHRPDVRGRLEILKVHTRGKPLDADVDLETIARRTPGYTGADLANLCNEAALLAARAHERTIHMAHFEEAAERVMAGPQKKSRVVSEKEKRAVAFHESGHTLVGMLVPHGDPVHKVTIVPRGMAMGYTLPLPEEDRYLVTKSQILDQVAMALGGRAAEELVFGEISTGAQNDLEKSTAMVKQMITEYGMSEELGPMTYGQRQDQIFLGRDFARARDYSEEVAAAIDREVRDIITQQYERAKHILTTHRATLNRLALALIEKETILADELLQIVQGQEVVV</sequence>
<dbReference type="InterPro" id="IPR003959">
    <property type="entry name" value="ATPase_AAA_core"/>
</dbReference>
<keyword evidence="10 15" id="KW-0067">ATP-binding</keyword>
<dbReference type="InterPro" id="IPR003593">
    <property type="entry name" value="AAA+_ATPase"/>
</dbReference>
<comment type="function">
    <text evidence="15">Acts as a processive, ATP-dependent zinc metallopeptidase for both cytoplasmic and membrane proteins. Plays a role in the quality control of integral membrane proteins.</text>
</comment>
<dbReference type="InterPro" id="IPR003960">
    <property type="entry name" value="ATPase_AAA_CS"/>
</dbReference>
<dbReference type="AlphaFoldDB" id="G8TWC7"/>
<dbReference type="PATRIC" id="fig|679936.5.peg.202"/>
<dbReference type="FunFam" id="1.20.58.760:FF:000001">
    <property type="entry name" value="ATP-dependent zinc metalloprotease FtsH"/>
    <property type="match status" value="1"/>
</dbReference>
<comment type="subcellular location">
    <subcellularLocation>
        <location evidence="15">Cell membrane</location>
        <topology evidence="15">Multi-pass membrane protein</topology>
        <orientation evidence="15">Cytoplasmic side</orientation>
    </subcellularLocation>
    <subcellularLocation>
        <location evidence="1">Membrane</location>
    </subcellularLocation>
</comment>
<dbReference type="SUPFAM" id="SSF52540">
    <property type="entry name" value="P-loop containing nucleoside triphosphate hydrolases"/>
    <property type="match status" value="1"/>
</dbReference>
<evidence type="ECO:0000256" key="14">
    <source>
        <dbReference type="ARBA" id="ARBA00061570"/>
    </source>
</evidence>
<feature type="domain" description="AAA+ ATPase" evidence="17">
    <location>
        <begin position="191"/>
        <end position="330"/>
    </location>
</feature>
<dbReference type="HOGENOM" id="CLU_000688_16_2_9"/>
<evidence type="ECO:0000256" key="13">
    <source>
        <dbReference type="ARBA" id="ARBA00023136"/>
    </source>
</evidence>
<evidence type="ECO:0000256" key="5">
    <source>
        <dbReference type="ARBA" id="ARBA00022692"/>
    </source>
</evidence>
<keyword evidence="9 15" id="KW-0862">Zinc</keyword>
<dbReference type="GO" id="GO:0006508">
    <property type="term" value="P:proteolysis"/>
    <property type="evidence" value="ECO:0007669"/>
    <property type="project" value="UniProtKB-KW"/>
</dbReference>
<comment type="subunit">
    <text evidence="15">Homohexamer.</text>
</comment>
<dbReference type="Gene3D" id="1.20.58.760">
    <property type="entry name" value="Peptidase M41"/>
    <property type="match status" value="1"/>
</dbReference>
<comment type="caution">
    <text evidence="15">Lacks conserved residue(s) required for the propagation of feature annotation.</text>
</comment>
<reference evidence="19" key="1">
    <citation type="submission" date="2011-12" db="EMBL/GenBank/DDBJ databases">
        <title>The complete genome of chromosome of Sulfobacillus acidophilus DSM 10332.</title>
        <authorList>
            <person name="Lucas S."/>
            <person name="Han J."/>
            <person name="Lapidus A."/>
            <person name="Bruce D."/>
            <person name="Goodwin L."/>
            <person name="Pitluck S."/>
            <person name="Peters L."/>
            <person name="Kyrpides N."/>
            <person name="Mavromatis K."/>
            <person name="Ivanova N."/>
            <person name="Mikhailova N."/>
            <person name="Chertkov O."/>
            <person name="Saunders E."/>
            <person name="Detter J.C."/>
            <person name="Tapia R."/>
            <person name="Han C."/>
            <person name="Land M."/>
            <person name="Hauser L."/>
            <person name="Markowitz V."/>
            <person name="Cheng J.-F."/>
            <person name="Hugenholtz P."/>
            <person name="Woyke T."/>
            <person name="Wu D."/>
            <person name="Pukall R."/>
            <person name="Gehrich-Schroeter G."/>
            <person name="Schneider S."/>
            <person name="Klenk H.-P."/>
            <person name="Eisen J.A."/>
        </authorList>
    </citation>
    <scope>NUCLEOTIDE SEQUENCE [LARGE SCALE GENOMIC DNA]</scope>
    <source>
        <strain evidence="19">ATCC 700253 / DSM 10332 / NAL</strain>
    </source>
</reference>
<comment type="similarity">
    <text evidence="16">Belongs to the AAA ATPase family.</text>
</comment>
<evidence type="ECO:0000256" key="4">
    <source>
        <dbReference type="ARBA" id="ARBA00022670"/>
    </source>
</evidence>
<dbReference type="InterPro" id="IPR041569">
    <property type="entry name" value="AAA_lid_3"/>
</dbReference>
<dbReference type="Proteomes" id="UP000005439">
    <property type="component" value="Chromosome"/>
</dbReference>
<keyword evidence="11 15" id="KW-1133">Transmembrane helix</keyword>
<dbReference type="InterPro" id="IPR000642">
    <property type="entry name" value="Peptidase_M41"/>
</dbReference>
<dbReference type="GO" id="GO:0016887">
    <property type="term" value="F:ATP hydrolysis activity"/>
    <property type="evidence" value="ECO:0007669"/>
    <property type="project" value="UniProtKB-UniRule"/>
</dbReference>
<dbReference type="MEROPS" id="M41.021"/>
<evidence type="ECO:0000256" key="3">
    <source>
        <dbReference type="ARBA" id="ARBA00022475"/>
    </source>
</evidence>
<dbReference type="PANTHER" id="PTHR23076:SF97">
    <property type="entry name" value="ATP-DEPENDENT ZINC METALLOPROTEASE YME1L1"/>
    <property type="match status" value="1"/>
</dbReference>
<dbReference type="SUPFAM" id="SSF140990">
    <property type="entry name" value="FtsH protease domain-like"/>
    <property type="match status" value="1"/>
</dbReference>
<evidence type="ECO:0000313" key="18">
    <source>
        <dbReference type="EMBL" id="AEW03770.1"/>
    </source>
</evidence>
<dbReference type="Gene3D" id="1.10.8.60">
    <property type="match status" value="1"/>
</dbReference>
<feature type="active site" evidence="15">
    <location>
        <position position="422"/>
    </location>
</feature>
<dbReference type="GO" id="GO:0008270">
    <property type="term" value="F:zinc ion binding"/>
    <property type="evidence" value="ECO:0007669"/>
    <property type="project" value="UniProtKB-UniRule"/>
</dbReference>
<accession>G8TWC7</accession>
<keyword evidence="5 15" id="KW-0812">Transmembrane</keyword>
<dbReference type="NCBIfam" id="TIGR01241">
    <property type="entry name" value="FtsH_fam"/>
    <property type="match status" value="1"/>
</dbReference>
<dbReference type="InterPro" id="IPR011546">
    <property type="entry name" value="Pept_M41_FtsH_extracell"/>
</dbReference>
<dbReference type="InterPro" id="IPR027417">
    <property type="entry name" value="P-loop_NTPase"/>
</dbReference>
<evidence type="ECO:0000256" key="7">
    <source>
        <dbReference type="ARBA" id="ARBA00022741"/>
    </source>
</evidence>
<reference evidence="18 19" key="2">
    <citation type="journal article" date="2012" name="Stand. Genomic Sci.">
        <title>Complete genome sequence of the moderately thermophilic mineral-sulfide-oxidizing firmicute Sulfobacillus acidophilus type strain (NAL(T)).</title>
        <authorList>
            <person name="Anderson I."/>
            <person name="Chertkov O."/>
            <person name="Chen A."/>
            <person name="Saunders E."/>
            <person name="Lapidus A."/>
            <person name="Nolan M."/>
            <person name="Lucas S."/>
            <person name="Hammon N."/>
            <person name="Deshpande S."/>
            <person name="Cheng J.F."/>
            <person name="Han C."/>
            <person name="Tapia R."/>
            <person name="Goodwin L.A."/>
            <person name="Pitluck S."/>
            <person name="Liolios K."/>
            <person name="Pagani I."/>
            <person name="Ivanova N."/>
            <person name="Mikhailova N."/>
            <person name="Pati A."/>
            <person name="Palaniappan K."/>
            <person name="Land M."/>
            <person name="Pan C."/>
            <person name="Rohde M."/>
            <person name="Pukall R."/>
            <person name="Goker M."/>
            <person name="Detter J.C."/>
            <person name="Woyke T."/>
            <person name="Bristow J."/>
            <person name="Eisen J.A."/>
            <person name="Markowitz V."/>
            <person name="Hugenholtz P."/>
            <person name="Kyrpides N.C."/>
            <person name="Klenk H.P."/>
            <person name="Mavromatis K."/>
        </authorList>
    </citation>
    <scope>NUCLEOTIDE SEQUENCE [LARGE SCALE GENOMIC DNA]</scope>
    <source>
        <strain evidence="19">ATCC 700253 / DSM 10332 / NAL</strain>
    </source>
</reference>
<dbReference type="Pfam" id="PF17862">
    <property type="entry name" value="AAA_lid_3"/>
    <property type="match status" value="1"/>
</dbReference>
<dbReference type="GO" id="GO:0005524">
    <property type="term" value="F:ATP binding"/>
    <property type="evidence" value="ECO:0007669"/>
    <property type="project" value="UniProtKB-UniRule"/>
</dbReference>
<keyword evidence="13 15" id="KW-0472">Membrane</keyword>
<proteinExistence type="inferred from homology"/>
<dbReference type="Gene3D" id="3.40.50.300">
    <property type="entry name" value="P-loop containing nucleotide triphosphate hydrolases"/>
    <property type="match status" value="1"/>
</dbReference>
<dbReference type="HAMAP" id="MF_01458">
    <property type="entry name" value="FtsH"/>
    <property type="match status" value="1"/>
</dbReference>
<dbReference type="STRING" id="679936.Sulac_0198"/>
<keyword evidence="19" id="KW-1185">Reference proteome</keyword>
<name>G8TWC7_SULAD</name>
<keyword evidence="4 15" id="KW-0645">Protease</keyword>
<feature type="transmembrane region" description="Helical" evidence="15">
    <location>
        <begin position="105"/>
        <end position="127"/>
    </location>
</feature>
<dbReference type="Pfam" id="PF01434">
    <property type="entry name" value="Peptidase_M41"/>
    <property type="match status" value="1"/>
</dbReference>
<dbReference type="CDD" id="cd19501">
    <property type="entry name" value="RecA-like_FtsH"/>
    <property type="match status" value="1"/>
</dbReference>
<feature type="binding site" evidence="15">
    <location>
        <position position="425"/>
    </location>
    <ligand>
        <name>Zn(2+)</name>
        <dbReference type="ChEBI" id="CHEBI:29105"/>
        <note>catalytic</note>
    </ligand>
</feature>
<evidence type="ECO:0000256" key="12">
    <source>
        <dbReference type="ARBA" id="ARBA00023049"/>
    </source>
</evidence>
<protein>
    <recommendedName>
        <fullName evidence="15">ATP-dependent zinc metalloprotease FtsH</fullName>
        <ecNumber evidence="15">3.4.24.-</ecNumber>
    </recommendedName>
</protein>
<comment type="similarity">
    <text evidence="14 15">In the central section; belongs to the AAA ATPase family.</text>
</comment>
<organism evidence="18 19">
    <name type="scientific">Sulfobacillus acidophilus (strain ATCC 700253 / DSM 10332 / NAL)</name>
    <dbReference type="NCBI Taxonomy" id="679936"/>
    <lineage>
        <taxon>Bacteria</taxon>
        <taxon>Bacillati</taxon>
        <taxon>Bacillota</taxon>
        <taxon>Clostridia</taxon>
        <taxon>Eubacteriales</taxon>
        <taxon>Clostridiales Family XVII. Incertae Sedis</taxon>
        <taxon>Sulfobacillus</taxon>
    </lineage>
</organism>
<dbReference type="GO" id="GO:0004176">
    <property type="term" value="F:ATP-dependent peptidase activity"/>
    <property type="evidence" value="ECO:0007669"/>
    <property type="project" value="InterPro"/>
</dbReference>
<evidence type="ECO:0000259" key="17">
    <source>
        <dbReference type="SMART" id="SM00382"/>
    </source>
</evidence>
<dbReference type="EC" id="3.4.24.-" evidence="15"/>
<keyword evidence="12 15" id="KW-0482">Metalloprotease</keyword>
<dbReference type="PROSITE" id="PS00674">
    <property type="entry name" value="AAA"/>
    <property type="match status" value="1"/>
</dbReference>
<evidence type="ECO:0000256" key="1">
    <source>
        <dbReference type="ARBA" id="ARBA00004370"/>
    </source>
</evidence>
<dbReference type="Pfam" id="PF06480">
    <property type="entry name" value="FtsH_ext"/>
    <property type="match status" value="1"/>
</dbReference>
<dbReference type="GO" id="GO:0005886">
    <property type="term" value="C:plasma membrane"/>
    <property type="evidence" value="ECO:0007669"/>
    <property type="project" value="UniProtKB-SubCell"/>
</dbReference>
<feature type="binding site" evidence="15">
    <location>
        <position position="497"/>
    </location>
    <ligand>
        <name>Zn(2+)</name>
        <dbReference type="ChEBI" id="CHEBI:29105"/>
        <note>catalytic</note>
    </ligand>
</feature>
<evidence type="ECO:0000256" key="2">
    <source>
        <dbReference type="ARBA" id="ARBA00010044"/>
    </source>
</evidence>
<dbReference type="SMART" id="SM00382">
    <property type="entry name" value="AAA"/>
    <property type="match status" value="1"/>
</dbReference>
<evidence type="ECO:0000256" key="15">
    <source>
        <dbReference type="HAMAP-Rule" id="MF_01458"/>
    </source>
</evidence>
<keyword evidence="6 15" id="KW-0479">Metal-binding</keyword>
<feature type="binding site" evidence="15">
    <location>
        <begin position="199"/>
        <end position="206"/>
    </location>
    <ligand>
        <name>ATP</name>
        <dbReference type="ChEBI" id="CHEBI:30616"/>
    </ligand>
</feature>
<dbReference type="PANTHER" id="PTHR23076">
    <property type="entry name" value="METALLOPROTEASE M41 FTSH"/>
    <property type="match status" value="1"/>
</dbReference>
<dbReference type="GO" id="GO:0004222">
    <property type="term" value="F:metalloendopeptidase activity"/>
    <property type="evidence" value="ECO:0007669"/>
    <property type="project" value="InterPro"/>
</dbReference>
<feature type="binding site" evidence="15">
    <location>
        <position position="421"/>
    </location>
    <ligand>
        <name>Zn(2+)</name>
        <dbReference type="ChEBI" id="CHEBI:29105"/>
        <note>catalytic</note>
    </ligand>
</feature>
<keyword evidence="3 15" id="KW-1003">Cell membrane</keyword>
<comment type="cofactor">
    <cofactor evidence="15">
        <name>Zn(2+)</name>
        <dbReference type="ChEBI" id="CHEBI:29105"/>
    </cofactor>
    <text evidence="15">Binds 1 zinc ion per subunit.</text>
</comment>
<evidence type="ECO:0000313" key="19">
    <source>
        <dbReference type="Proteomes" id="UP000005439"/>
    </source>
</evidence>
<evidence type="ECO:0000256" key="11">
    <source>
        <dbReference type="ARBA" id="ARBA00022989"/>
    </source>
</evidence>
<dbReference type="EMBL" id="CP003179">
    <property type="protein sequence ID" value="AEW03770.1"/>
    <property type="molecule type" value="Genomic_DNA"/>
</dbReference>
<keyword evidence="8 15" id="KW-0378">Hydrolase</keyword>
<dbReference type="InterPro" id="IPR037219">
    <property type="entry name" value="Peptidase_M41-like"/>
</dbReference>
<evidence type="ECO:0000256" key="16">
    <source>
        <dbReference type="RuleBase" id="RU003651"/>
    </source>
</evidence>
<dbReference type="FunFam" id="1.10.8.60:FF:000001">
    <property type="entry name" value="ATP-dependent zinc metalloprotease FtsH"/>
    <property type="match status" value="1"/>
</dbReference>
<dbReference type="KEGG" id="sap:Sulac_0198"/>
<keyword evidence="7 15" id="KW-0547">Nucleotide-binding</keyword>
<dbReference type="GO" id="GO:0030163">
    <property type="term" value="P:protein catabolic process"/>
    <property type="evidence" value="ECO:0007669"/>
    <property type="project" value="UniProtKB-UniRule"/>
</dbReference>
<gene>
    <name evidence="15" type="primary">ftsH</name>
    <name evidence="18" type="ordered locus">Sulac_0198</name>
</gene>
<dbReference type="Pfam" id="PF00004">
    <property type="entry name" value="AAA"/>
    <property type="match status" value="1"/>
</dbReference>
<comment type="similarity">
    <text evidence="2 15">In the C-terminal section; belongs to the peptidase M41 family.</text>
</comment>
<evidence type="ECO:0000256" key="9">
    <source>
        <dbReference type="ARBA" id="ARBA00022833"/>
    </source>
</evidence>
<evidence type="ECO:0000256" key="8">
    <source>
        <dbReference type="ARBA" id="ARBA00022801"/>
    </source>
</evidence>